<dbReference type="Gene3D" id="3.30.200.20">
    <property type="entry name" value="Phosphorylase Kinase, domain 1"/>
    <property type="match status" value="1"/>
</dbReference>
<dbReference type="PANTHER" id="PTHR48006:SF102">
    <property type="entry name" value="LEUCINE-RICH REPEAT-CONTAINING PROTEIN DDB_G0281931-RELATED"/>
    <property type="match status" value="1"/>
</dbReference>
<evidence type="ECO:0000256" key="2">
    <source>
        <dbReference type="ARBA" id="ARBA00022527"/>
    </source>
</evidence>
<dbReference type="PROSITE" id="PS00108">
    <property type="entry name" value="PROTEIN_KINASE_ST"/>
    <property type="match status" value="1"/>
</dbReference>
<protein>
    <recommendedName>
        <fullName evidence="1">non-specific serine/threonine protein kinase</fullName>
        <ecNumber evidence="1">2.7.11.1</ecNumber>
    </recommendedName>
</protein>
<dbReference type="SUPFAM" id="SSF56112">
    <property type="entry name" value="Protein kinase-like (PK-like)"/>
    <property type="match status" value="1"/>
</dbReference>
<dbReference type="PROSITE" id="PS50011">
    <property type="entry name" value="PROTEIN_KINASE_DOM"/>
    <property type="match status" value="1"/>
</dbReference>
<keyword evidence="3" id="KW-0808">Transferase</keyword>
<keyword evidence="2" id="KW-0723">Serine/threonine-protein kinase</keyword>
<accession>A0A914NKL0</accession>
<keyword evidence="5" id="KW-0418">Kinase</keyword>
<dbReference type="GO" id="GO:0004674">
    <property type="term" value="F:protein serine/threonine kinase activity"/>
    <property type="evidence" value="ECO:0007669"/>
    <property type="project" value="UniProtKB-KW"/>
</dbReference>
<evidence type="ECO:0000256" key="7">
    <source>
        <dbReference type="ARBA" id="ARBA00047899"/>
    </source>
</evidence>
<evidence type="ECO:0000256" key="3">
    <source>
        <dbReference type="ARBA" id="ARBA00022679"/>
    </source>
</evidence>
<comment type="catalytic activity">
    <reaction evidence="8">
        <text>L-seryl-[protein] + ATP = O-phospho-L-seryl-[protein] + ADP + H(+)</text>
        <dbReference type="Rhea" id="RHEA:17989"/>
        <dbReference type="Rhea" id="RHEA-COMP:9863"/>
        <dbReference type="Rhea" id="RHEA-COMP:11604"/>
        <dbReference type="ChEBI" id="CHEBI:15378"/>
        <dbReference type="ChEBI" id="CHEBI:29999"/>
        <dbReference type="ChEBI" id="CHEBI:30616"/>
        <dbReference type="ChEBI" id="CHEBI:83421"/>
        <dbReference type="ChEBI" id="CHEBI:456216"/>
        <dbReference type="EC" id="2.7.11.1"/>
    </reaction>
</comment>
<evidence type="ECO:0000256" key="4">
    <source>
        <dbReference type="ARBA" id="ARBA00022741"/>
    </source>
</evidence>
<evidence type="ECO:0000256" key="5">
    <source>
        <dbReference type="ARBA" id="ARBA00022777"/>
    </source>
</evidence>
<proteinExistence type="predicted"/>
<reference evidence="11" key="1">
    <citation type="submission" date="2022-11" db="UniProtKB">
        <authorList>
            <consortium name="WormBaseParasite"/>
        </authorList>
    </citation>
    <scope>IDENTIFICATION</scope>
</reference>
<dbReference type="Pfam" id="PF00069">
    <property type="entry name" value="Pkinase"/>
    <property type="match status" value="1"/>
</dbReference>
<dbReference type="Proteomes" id="UP000887563">
    <property type="component" value="Unplaced"/>
</dbReference>
<sequence>HQKERLRQSLQELRTLAKFRHDNILSLYGYSLDGPEPCLIYQFMSNGSLEDRLLWSWVRIPLKEKQFLFKIQHLHLIGLFVYQYQKGVSCGLHFLHTTGTMPIIHGDVKSANILLDKHYEPKLGDFGLSRDGQLENFEDGKKPMIASHIKGTLAYLPPEFTTSQILTTKLDVYSFGVVLLEMASGQRAFLSNREPQGLVEYTNKYYRLDGGVNKMAEILSDKKIVIGDNQQYKQIFELLIMLGIACTKNDRFLRPTFSQVFDQLETLNKK</sequence>
<dbReference type="PIRSF" id="PIRSF000654">
    <property type="entry name" value="Integrin-linked_kinase"/>
    <property type="match status" value="1"/>
</dbReference>
<evidence type="ECO:0000256" key="8">
    <source>
        <dbReference type="ARBA" id="ARBA00048679"/>
    </source>
</evidence>
<dbReference type="InterPro" id="IPR008271">
    <property type="entry name" value="Ser/Thr_kinase_AS"/>
</dbReference>
<dbReference type="EC" id="2.7.11.1" evidence="1"/>
<dbReference type="PANTHER" id="PTHR48006">
    <property type="entry name" value="LEUCINE-RICH REPEAT-CONTAINING PROTEIN DDB_G0281931-RELATED"/>
    <property type="match status" value="1"/>
</dbReference>
<dbReference type="InterPro" id="IPR000719">
    <property type="entry name" value="Prot_kinase_dom"/>
</dbReference>
<evidence type="ECO:0000256" key="6">
    <source>
        <dbReference type="ARBA" id="ARBA00022840"/>
    </source>
</evidence>
<keyword evidence="4" id="KW-0547">Nucleotide-binding</keyword>
<organism evidence="10 11">
    <name type="scientific">Meloidogyne incognita</name>
    <name type="common">Southern root-knot nematode worm</name>
    <name type="synonym">Oxyuris incognita</name>
    <dbReference type="NCBI Taxonomy" id="6306"/>
    <lineage>
        <taxon>Eukaryota</taxon>
        <taxon>Metazoa</taxon>
        <taxon>Ecdysozoa</taxon>
        <taxon>Nematoda</taxon>
        <taxon>Chromadorea</taxon>
        <taxon>Rhabditida</taxon>
        <taxon>Tylenchina</taxon>
        <taxon>Tylenchomorpha</taxon>
        <taxon>Tylenchoidea</taxon>
        <taxon>Meloidogynidae</taxon>
        <taxon>Meloidogyninae</taxon>
        <taxon>Meloidogyne</taxon>
        <taxon>Meloidogyne incognita group</taxon>
    </lineage>
</organism>
<evidence type="ECO:0000256" key="1">
    <source>
        <dbReference type="ARBA" id="ARBA00012513"/>
    </source>
</evidence>
<dbReference type="InterPro" id="IPR011009">
    <property type="entry name" value="Kinase-like_dom_sf"/>
</dbReference>
<name>A0A914NKL0_MELIC</name>
<evidence type="ECO:0000313" key="10">
    <source>
        <dbReference type="Proteomes" id="UP000887563"/>
    </source>
</evidence>
<dbReference type="WBParaSite" id="Minc3s05734g38738">
    <property type="protein sequence ID" value="Minc3s05734g38738"/>
    <property type="gene ID" value="Minc3s05734g38738"/>
</dbReference>
<dbReference type="SMART" id="SM00220">
    <property type="entry name" value="S_TKc"/>
    <property type="match status" value="1"/>
</dbReference>
<keyword evidence="6" id="KW-0067">ATP-binding</keyword>
<dbReference type="Gene3D" id="1.10.510.10">
    <property type="entry name" value="Transferase(Phosphotransferase) domain 1"/>
    <property type="match status" value="1"/>
</dbReference>
<feature type="domain" description="Protein kinase" evidence="9">
    <location>
        <begin position="1"/>
        <end position="267"/>
    </location>
</feature>
<evidence type="ECO:0000313" key="11">
    <source>
        <dbReference type="WBParaSite" id="Minc3s05734g38738"/>
    </source>
</evidence>
<dbReference type="InterPro" id="IPR051824">
    <property type="entry name" value="LRR_Rcpt-Like_S/T_Kinase"/>
</dbReference>
<keyword evidence="10" id="KW-1185">Reference proteome</keyword>
<dbReference type="GO" id="GO:0005524">
    <property type="term" value="F:ATP binding"/>
    <property type="evidence" value="ECO:0007669"/>
    <property type="project" value="UniProtKB-KW"/>
</dbReference>
<evidence type="ECO:0000259" key="9">
    <source>
        <dbReference type="PROSITE" id="PS50011"/>
    </source>
</evidence>
<dbReference type="AlphaFoldDB" id="A0A914NKL0"/>
<comment type="catalytic activity">
    <reaction evidence="7">
        <text>L-threonyl-[protein] + ATP = O-phospho-L-threonyl-[protein] + ADP + H(+)</text>
        <dbReference type="Rhea" id="RHEA:46608"/>
        <dbReference type="Rhea" id="RHEA-COMP:11060"/>
        <dbReference type="Rhea" id="RHEA-COMP:11605"/>
        <dbReference type="ChEBI" id="CHEBI:15378"/>
        <dbReference type="ChEBI" id="CHEBI:30013"/>
        <dbReference type="ChEBI" id="CHEBI:30616"/>
        <dbReference type="ChEBI" id="CHEBI:61977"/>
        <dbReference type="ChEBI" id="CHEBI:456216"/>
        <dbReference type="EC" id="2.7.11.1"/>
    </reaction>
</comment>